<evidence type="ECO:0000256" key="2">
    <source>
        <dbReference type="ARBA" id="ARBA00010617"/>
    </source>
</evidence>
<name>A0A1L7XUH2_9HELO</name>
<evidence type="ECO:0008006" key="12">
    <source>
        <dbReference type="Google" id="ProtNLM"/>
    </source>
</evidence>
<dbReference type="InterPro" id="IPR017972">
    <property type="entry name" value="Cyt_P450_CS"/>
</dbReference>
<dbReference type="EMBL" id="FJOG01000058">
    <property type="protein sequence ID" value="CZR68666.1"/>
    <property type="molecule type" value="Genomic_DNA"/>
</dbReference>
<dbReference type="InterPro" id="IPR036396">
    <property type="entry name" value="Cyt_P450_sf"/>
</dbReference>
<comment type="similarity">
    <text evidence="2 9">Belongs to the cytochrome P450 family.</text>
</comment>
<dbReference type="SUPFAM" id="SSF48264">
    <property type="entry name" value="Cytochrome P450"/>
    <property type="match status" value="1"/>
</dbReference>
<evidence type="ECO:0000256" key="4">
    <source>
        <dbReference type="ARBA" id="ARBA00022723"/>
    </source>
</evidence>
<feature type="binding site" description="axial binding residue" evidence="8">
    <location>
        <position position="389"/>
    </location>
    <ligand>
        <name>heme</name>
        <dbReference type="ChEBI" id="CHEBI:30413"/>
    </ligand>
    <ligandPart>
        <name>Fe</name>
        <dbReference type="ChEBI" id="CHEBI:18248"/>
    </ligandPart>
</feature>
<dbReference type="InterPro" id="IPR001128">
    <property type="entry name" value="Cyt_P450"/>
</dbReference>
<keyword evidence="4 8" id="KW-0479">Metal-binding</keyword>
<organism evidence="10 11">
    <name type="scientific">Phialocephala subalpina</name>
    <dbReference type="NCBI Taxonomy" id="576137"/>
    <lineage>
        <taxon>Eukaryota</taxon>
        <taxon>Fungi</taxon>
        <taxon>Dikarya</taxon>
        <taxon>Ascomycota</taxon>
        <taxon>Pezizomycotina</taxon>
        <taxon>Leotiomycetes</taxon>
        <taxon>Helotiales</taxon>
        <taxon>Mollisiaceae</taxon>
        <taxon>Phialocephala</taxon>
        <taxon>Phialocephala fortinii species complex</taxon>
    </lineage>
</organism>
<proteinExistence type="inferred from homology"/>
<dbReference type="PRINTS" id="PR00463">
    <property type="entry name" value="EP450I"/>
</dbReference>
<dbReference type="GO" id="GO:0004497">
    <property type="term" value="F:monooxygenase activity"/>
    <property type="evidence" value="ECO:0007669"/>
    <property type="project" value="UniProtKB-KW"/>
</dbReference>
<keyword evidence="7 9" id="KW-0503">Monooxygenase</keyword>
<evidence type="ECO:0000256" key="5">
    <source>
        <dbReference type="ARBA" id="ARBA00023002"/>
    </source>
</evidence>
<sequence>MLPMDASLPVPLSIALVASWLLYTYFKPKSRYHPGPTGLPIIGSLLEINNERPWITYGEWATQYGDIVMYWVMGKPVILLGKVEHAHNLIQKRMMNYGDRPELVVAQELVTQNGWYVGTARTKHDTHRKQRRILGERLRASTLRDWAHPVEIPELHLFLQRLTQHPERFINAQPRQSSHLSHQRGYGSPIHLTSTEAILGGLFTILEASPNIATQHGLKETGTPMARGDGYALPRAITEAEGATISAAMVDTGTDTLTGTTVVFMIIFMCLPHTLKKAQAIVDGAVGRDRLPNFDDLGRIPYITAMIREAFRWRTVAPVAIPHAVVADDVYDGYFIPKGATVFALSQHIYEDEELYPDHEEFKPERFLDDHGQLNTLPHAGFGFGSRKCLGQHFAEQTLFILISSFVWAFDITAPVDGKGQKIPPSLDPMDWGAFIASPPPMDFQAVITPRSQAAVDVINRAVEGDK</sequence>
<gene>
    <name evidence="10" type="ORF">PAC_18565</name>
</gene>
<dbReference type="InterPro" id="IPR050364">
    <property type="entry name" value="Cytochrome_P450_fung"/>
</dbReference>
<dbReference type="OrthoDB" id="2789670at2759"/>
<keyword evidence="5 9" id="KW-0560">Oxidoreductase</keyword>
<dbReference type="PANTHER" id="PTHR46300:SF1">
    <property type="entry name" value="P450, PUTATIVE (EUROFUNG)-RELATED"/>
    <property type="match status" value="1"/>
</dbReference>
<evidence type="ECO:0000256" key="7">
    <source>
        <dbReference type="ARBA" id="ARBA00023033"/>
    </source>
</evidence>
<dbReference type="PANTHER" id="PTHR46300">
    <property type="entry name" value="P450, PUTATIVE (EUROFUNG)-RELATED-RELATED"/>
    <property type="match status" value="1"/>
</dbReference>
<evidence type="ECO:0000313" key="10">
    <source>
        <dbReference type="EMBL" id="CZR68666.1"/>
    </source>
</evidence>
<evidence type="ECO:0000313" key="11">
    <source>
        <dbReference type="Proteomes" id="UP000184330"/>
    </source>
</evidence>
<dbReference type="GO" id="GO:0016705">
    <property type="term" value="F:oxidoreductase activity, acting on paired donors, with incorporation or reduction of molecular oxygen"/>
    <property type="evidence" value="ECO:0007669"/>
    <property type="project" value="InterPro"/>
</dbReference>
<dbReference type="PROSITE" id="PS00086">
    <property type="entry name" value="CYTOCHROME_P450"/>
    <property type="match status" value="1"/>
</dbReference>
<evidence type="ECO:0000256" key="6">
    <source>
        <dbReference type="ARBA" id="ARBA00023004"/>
    </source>
</evidence>
<dbReference type="GO" id="GO:0020037">
    <property type="term" value="F:heme binding"/>
    <property type="evidence" value="ECO:0007669"/>
    <property type="project" value="InterPro"/>
</dbReference>
<dbReference type="AlphaFoldDB" id="A0A1L7XUH2"/>
<accession>A0A1L7XUH2</accession>
<dbReference type="GO" id="GO:0005506">
    <property type="term" value="F:iron ion binding"/>
    <property type="evidence" value="ECO:0007669"/>
    <property type="project" value="InterPro"/>
</dbReference>
<reference evidence="10 11" key="1">
    <citation type="submission" date="2016-03" db="EMBL/GenBank/DDBJ databases">
        <authorList>
            <person name="Ploux O."/>
        </authorList>
    </citation>
    <scope>NUCLEOTIDE SEQUENCE [LARGE SCALE GENOMIC DNA]</scope>
    <source>
        <strain evidence="10 11">UAMH 11012</strain>
    </source>
</reference>
<evidence type="ECO:0000256" key="9">
    <source>
        <dbReference type="RuleBase" id="RU000461"/>
    </source>
</evidence>
<dbReference type="Gene3D" id="1.10.630.10">
    <property type="entry name" value="Cytochrome P450"/>
    <property type="match status" value="2"/>
</dbReference>
<keyword evidence="11" id="KW-1185">Reference proteome</keyword>
<comment type="cofactor">
    <cofactor evidence="1 8">
        <name>heme</name>
        <dbReference type="ChEBI" id="CHEBI:30413"/>
    </cofactor>
</comment>
<dbReference type="InterPro" id="IPR002401">
    <property type="entry name" value="Cyt_P450_E_grp-I"/>
</dbReference>
<evidence type="ECO:0000256" key="3">
    <source>
        <dbReference type="ARBA" id="ARBA00022617"/>
    </source>
</evidence>
<protein>
    <recommendedName>
        <fullName evidence="12">Cytochrome P450</fullName>
    </recommendedName>
</protein>
<keyword evidence="6 8" id="KW-0408">Iron</keyword>
<dbReference type="Pfam" id="PF00067">
    <property type="entry name" value="p450"/>
    <property type="match status" value="2"/>
</dbReference>
<dbReference type="Proteomes" id="UP000184330">
    <property type="component" value="Unassembled WGS sequence"/>
</dbReference>
<dbReference type="STRING" id="576137.A0A1L7XUH2"/>
<keyword evidence="3 8" id="KW-0349">Heme</keyword>
<evidence type="ECO:0000256" key="8">
    <source>
        <dbReference type="PIRSR" id="PIRSR602401-1"/>
    </source>
</evidence>
<evidence type="ECO:0000256" key="1">
    <source>
        <dbReference type="ARBA" id="ARBA00001971"/>
    </source>
</evidence>